<dbReference type="GO" id="GO:0004252">
    <property type="term" value="F:serine-type endopeptidase activity"/>
    <property type="evidence" value="ECO:0007669"/>
    <property type="project" value="UniProtKB-EC"/>
</dbReference>
<evidence type="ECO:0000256" key="6">
    <source>
        <dbReference type="ARBA" id="ARBA00022536"/>
    </source>
</evidence>
<evidence type="ECO:0000256" key="15">
    <source>
        <dbReference type="ARBA" id="ARBA00022813"/>
    </source>
</evidence>
<dbReference type="InterPro" id="IPR035976">
    <property type="entry name" value="Sushi/SCR/CCP_sf"/>
</dbReference>
<keyword evidence="14" id="KW-0378">Hydrolase</keyword>
<proteinExistence type="predicted"/>
<feature type="disulfide bond" evidence="26">
    <location>
        <begin position="219"/>
        <end position="237"/>
    </location>
</feature>
<keyword evidence="7 27" id="KW-0597">Phosphoprotein</keyword>
<comment type="caution">
    <text evidence="35">The sequence shown here is derived from an EMBL/GenBank/DDBJ whole genome shotgun (WGS) entry which is preliminary data.</text>
</comment>
<evidence type="ECO:0000313" key="36">
    <source>
        <dbReference type="Proteomes" id="UP001066276"/>
    </source>
</evidence>
<evidence type="ECO:0000256" key="16">
    <source>
        <dbReference type="ARBA" id="ARBA00022825"/>
    </source>
</evidence>
<feature type="disulfide bond" evidence="26">
    <location>
        <begin position="323"/>
        <end position="336"/>
    </location>
</feature>
<dbReference type="PANTHER" id="PTHR24255">
    <property type="entry name" value="COMPLEMENT COMPONENT 1, S SUBCOMPONENT-RELATED"/>
    <property type="match status" value="1"/>
</dbReference>
<evidence type="ECO:0000256" key="4">
    <source>
        <dbReference type="ARBA" id="ARBA00011907"/>
    </source>
</evidence>
<keyword evidence="17 28" id="KW-0106">Calcium</keyword>
<dbReference type="InterPro" id="IPR018097">
    <property type="entry name" value="EGF_Ca-bd_CS"/>
</dbReference>
<evidence type="ECO:0000259" key="33">
    <source>
        <dbReference type="PROSITE" id="PS50240"/>
    </source>
</evidence>
<dbReference type="PROSITE" id="PS00135">
    <property type="entry name" value="TRYPSIN_SER"/>
    <property type="match status" value="1"/>
</dbReference>
<dbReference type="CDD" id="cd00033">
    <property type="entry name" value="CCP"/>
    <property type="match status" value="1"/>
</dbReference>
<dbReference type="InterPro" id="IPR043504">
    <property type="entry name" value="Peptidase_S1_PA_chymotrypsin"/>
</dbReference>
<keyword evidence="15" id="KW-0068">Autocatalytic cleavage</keyword>
<keyword evidence="18" id="KW-0391">Immunity</keyword>
<dbReference type="GO" id="GO:0072562">
    <property type="term" value="C:blood microparticle"/>
    <property type="evidence" value="ECO:0007669"/>
    <property type="project" value="TreeGrafter"/>
</dbReference>
<feature type="disulfide bond" evidence="26">
    <location>
        <begin position="308"/>
        <end position="321"/>
    </location>
</feature>
<evidence type="ECO:0000256" key="1">
    <source>
        <dbReference type="ARBA" id="ARBA00001057"/>
    </source>
</evidence>
<dbReference type="SUPFAM" id="SSF49854">
    <property type="entry name" value="Spermadhesin, CUB domain"/>
    <property type="match status" value="2"/>
</dbReference>
<feature type="domain" description="CUB" evidence="32">
    <location>
        <begin position="164"/>
        <end position="289"/>
    </location>
</feature>
<feature type="binding site" evidence="28">
    <location>
        <position position="315"/>
    </location>
    <ligand>
        <name>Ca(2+)</name>
        <dbReference type="ChEBI" id="CHEBI:29108"/>
        <label>2</label>
    </ligand>
</feature>
<feature type="disulfide bond" evidence="26">
    <location>
        <begin position="805"/>
        <end position="835"/>
    </location>
</feature>
<dbReference type="InterPro" id="IPR009003">
    <property type="entry name" value="Peptidase_S1_PA"/>
</dbReference>
<sequence>MWPRGHREEMYSAQKQSWRSTRVCKDRHSQGSLDVAQGGTEMYSAQKQSWRPTRVSKGTARRQSAYKSGPIQETIIWTSSEAAPRPGGSSTGPREERSEKSGNSLKSAIPVSGARTLPCRPLGRGLLDPGRALPAWQRAASGDWTSWRGGMFALLIWSSFIGLVGSVVVTRPYFGEIKSPNFPNPYPNDNVSSWDIMVPKGFSVKLTFWQFDLEPSESCLYDYVKISADKKDLGRYCGQVGSKLGNHPKKRTFVSRGNRMRLIFKSDFSNDENGTTIFYKGFLAYYQAIDLNECAQTIDDEAPAEPPCSHICHNYVGGYFCSCRPGFQLQSDRRTCQVDCSSELYTEESGYISSPEYPHPYPPNLQCNYSIRLEKGLLITLKFLDTFEIDDHQQVHCPYDLLKIQTGEQEIGTYCGRQSPGLIHINTHTLDIFFTTDDSGDSRGWKIRYTSERVSCPQPVALDEFSIIRPQIADYRYQDYIIVSCKTGYKLMENGVELRSFTAICQNDGTWHRALPRCEIISCMTPQTLTNGMYKYKTKADLNTYQSVIKYQCNEPYYKMVTQSGEDQYTCTAERRWKDNHGSEGIPQCLPVCGKPKQPVRQTGKIIGGDKAEAGNFPWQVYLNTEGPGGGALIGDRWILTAAHMLVSKGDSDTEKRVTNVSEVEVYMGDIEKGKQIELGPYPVESVFVHPKFIRVDHNFENDIALIKLSKSVTMSANIMPICLPWNNTEALYEDDLLGYVSGFGVTEKNTIAHHLRYVMLPIVSHKKCKDFLRGKVIDGQPYLFSDNMFCAGLSPNEKKQKDSCQGDSGGAFTVLDEEAERWVATGIVSWGIGCGRGYGYYTKVINYMHWMEEVMKEAPPVL</sequence>
<evidence type="ECO:0000256" key="20">
    <source>
        <dbReference type="ARBA" id="ARBA00023157"/>
    </source>
</evidence>
<evidence type="ECO:0000256" key="24">
    <source>
        <dbReference type="ARBA" id="ARBA00093536"/>
    </source>
</evidence>
<feature type="binding site" evidence="28">
    <location>
        <position position="400"/>
    </location>
    <ligand>
        <name>Ca(2+)</name>
        <dbReference type="ChEBI" id="CHEBI:29108"/>
        <label>3</label>
    </ligand>
</feature>
<dbReference type="GO" id="GO:0005509">
    <property type="term" value="F:calcium ion binding"/>
    <property type="evidence" value="ECO:0007669"/>
    <property type="project" value="InterPro"/>
</dbReference>
<evidence type="ECO:0000256" key="8">
    <source>
        <dbReference type="ARBA" id="ARBA00022588"/>
    </source>
</evidence>
<dbReference type="CDD" id="cd00054">
    <property type="entry name" value="EGF_CA"/>
    <property type="match status" value="1"/>
</dbReference>
<feature type="domain" description="Sushi" evidence="34">
    <location>
        <begin position="454"/>
        <end position="520"/>
    </location>
</feature>
<protein>
    <recommendedName>
        <fullName evidence="4">complement subcomponent C1r</fullName>
        <ecNumber evidence="4">3.4.21.41</ecNumber>
    </recommendedName>
</protein>
<evidence type="ECO:0000256" key="27">
    <source>
        <dbReference type="PIRSR" id="PIRSR001155-3"/>
    </source>
</evidence>
<dbReference type="EC" id="3.4.21.41" evidence="4"/>
<dbReference type="PROSITE" id="PS01186">
    <property type="entry name" value="EGF_2"/>
    <property type="match status" value="1"/>
</dbReference>
<evidence type="ECO:0000256" key="3">
    <source>
        <dbReference type="ARBA" id="ARBA00004613"/>
    </source>
</evidence>
<feature type="binding site" evidence="28">
    <location>
        <position position="267"/>
    </location>
    <ligand>
        <name>Ca(2+)</name>
        <dbReference type="ChEBI" id="CHEBI:29108"/>
        <label>1</label>
    </ligand>
</feature>
<dbReference type="FunFam" id="2.40.10.10:FF:000054">
    <property type="entry name" value="Complement C1r subcomponent"/>
    <property type="match status" value="1"/>
</dbReference>
<dbReference type="Pfam" id="PF00431">
    <property type="entry name" value="CUB"/>
    <property type="match status" value="2"/>
</dbReference>
<feature type="disulfide bond" evidence="26">
    <location>
        <begin position="553"/>
        <end position="589"/>
    </location>
</feature>
<keyword evidence="5" id="KW-0964">Secreted</keyword>
<dbReference type="PROSITE" id="PS01187">
    <property type="entry name" value="EGF_CA"/>
    <property type="match status" value="1"/>
</dbReference>
<evidence type="ECO:0000256" key="30">
    <source>
        <dbReference type="PROSITE-ProRule" id="PRU00302"/>
    </source>
</evidence>
<feature type="disulfide bond" description="Interchain (between heavy and light chains)" evidence="26">
    <location>
        <begin position="593"/>
        <end position="723"/>
    </location>
</feature>
<keyword evidence="8" id="KW-0399">Innate immunity</keyword>
<dbReference type="PROSITE" id="PS01180">
    <property type="entry name" value="CUB"/>
    <property type="match status" value="2"/>
</dbReference>
<evidence type="ECO:0000259" key="32">
    <source>
        <dbReference type="PROSITE" id="PS01180"/>
    </source>
</evidence>
<feature type="active site" description="Charge relay system" evidence="25">
    <location>
        <position position="703"/>
    </location>
</feature>
<feature type="disulfide bond" evidence="26">
    <location>
        <begin position="523"/>
        <end position="571"/>
    </location>
</feature>
<dbReference type="GO" id="GO:0006958">
    <property type="term" value="P:complement activation, classical pathway"/>
    <property type="evidence" value="ECO:0007669"/>
    <property type="project" value="UniProtKB-KW"/>
</dbReference>
<evidence type="ECO:0000256" key="5">
    <source>
        <dbReference type="ARBA" id="ARBA00022525"/>
    </source>
</evidence>
<dbReference type="Pfam" id="PF00084">
    <property type="entry name" value="Sushi"/>
    <property type="match status" value="2"/>
</dbReference>
<dbReference type="GO" id="GO:0031638">
    <property type="term" value="P:zymogen activation"/>
    <property type="evidence" value="ECO:0007669"/>
    <property type="project" value="TreeGrafter"/>
</dbReference>
<dbReference type="InterPro" id="IPR001254">
    <property type="entry name" value="Trypsin_dom"/>
</dbReference>
<dbReference type="InterPro" id="IPR033116">
    <property type="entry name" value="TRYPSIN_SER"/>
</dbReference>
<dbReference type="InterPro" id="IPR000859">
    <property type="entry name" value="CUB_dom"/>
</dbReference>
<feature type="domain" description="Peptidase S1" evidence="33">
    <location>
        <begin position="606"/>
        <end position="857"/>
    </location>
</feature>
<evidence type="ECO:0000256" key="14">
    <source>
        <dbReference type="ARBA" id="ARBA00022801"/>
    </source>
</evidence>
<dbReference type="PANTHER" id="PTHR24255:SF25">
    <property type="entry name" value="COMPLEMENT C1R SUBCOMPONENT"/>
    <property type="match status" value="1"/>
</dbReference>
<feature type="binding site" evidence="28">
    <location>
        <position position="222"/>
    </location>
    <ligand>
        <name>Ca(2+)</name>
        <dbReference type="ChEBI" id="CHEBI:29108"/>
        <label>1</label>
    </ligand>
</feature>
<dbReference type="Pfam" id="PF14670">
    <property type="entry name" value="FXa_inhibition"/>
    <property type="match status" value="1"/>
</dbReference>
<keyword evidence="20 26" id="KW-1015">Disulfide bond</keyword>
<feature type="active site" description="Charge relay system" evidence="25">
    <location>
        <position position="644"/>
    </location>
</feature>
<evidence type="ECO:0000256" key="19">
    <source>
        <dbReference type="ARBA" id="ARBA00022875"/>
    </source>
</evidence>
<dbReference type="InterPro" id="IPR024175">
    <property type="entry name" value="Pept_S1A_C1r/C1S/mannan-bd"/>
</dbReference>
<dbReference type="SMART" id="SM00020">
    <property type="entry name" value="Tryp_SPc"/>
    <property type="match status" value="1"/>
</dbReference>
<feature type="disulfide bond" evidence="26">
    <location>
        <begin position="294"/>
        <end position="312"/>
    </location>
</feature>
<evidence type="ECO:0000256" key="25">
    <source>
        <dbReference type="PIRSR" id="PIRSR001155-1"/>
    </source>
</evidence>
<feature type="disulfide bond" evidence="26 29">
    <location>
        <begin position="340"/>
        <end position="367"/>
    </location>
</feature>
<dbReference type="SMART" id="SM00032">
    <property type="entry name" value="CCP"/>
    <property type="match status" value="2"/>
</dbReference>
<dbReference type="PROSITE" id="PS00010">
    <property type="entry name" value="ASX_HYDROXYL"/>
    <property type="match status" value="1"/>
</dbReference>
<keyword evidence="36" id="KW-1185">Reference proteome</keyword>
<feature type="disulfide bond" evidence="26">
    <location>
        <begin position="485"/>
        <end position="518"/>
    </location>
</feature>
<dbReference type="CDD" id="cd00041">
    <property type="entry name" value="CUB"/>
    <property type="match status" value="2"/>
</dbReference>
<keyword evidence="10" id="KW-0645">Protease</keyword>
<dbReference type="Gene3D" id="2.40.10.10">
    <property type="entry name" value="Trypsin-like serine proteases"/>
    <property type="match status" value="2"/>
</dbReference>
<organism evidence="35 36">
    <name type="scientific">Pleurodeles waltl</name>
    <name type="common">Iberian ribbed newt</name>
    <dbReference type="NCBI Taxonomy" id="8319"/>
    <lineage>
        <taxon>Eukaryota</taxon>
        <taxon>Metazoa</taxon>
        <taxon>Chordata</taxon>
        <taxon>Craniata</taxon>
        <taxon>Vertebrata</taxon>
        <taxon>Euteleostomi</taxon>
        <taxon>Amphibia</taxon>
        <taxon>Batrachia</taxon>
        <taxon>Caudata</taxon>
        <taxon>Salamandroidea</taxon>
        <taxon>Salamandridae</taxon>
        <taxon>Pleurodelinae</taxon>
        <taxon>Pleurodeles</taxon>
    </lineage>
</organism>
<feature type="region of interest" description="Disordered" evidence="31">
    <location>
        <begin position="1"/>
        <end position="107"/>
    </location>
</feature>
<evidence type="ECO:0000256" key="17">
    <source>
        <dbReference type="ARBA" id="ARBA00022837"/>
    </source>
</evidence>
<keyword evidence="19" id="KW-0180">Complement pathway</keyword>
<dbReference type="PROSITE" id="PS50923">
    <property type="entry name" value="SUSHI"/>
    <property type="match status" value="2"/>
</dbReference>
<feature type="disulfide bond" evidence="26">
    <location>
        <begin position="397"/>
        <end position="415"/>
    </location>
</feature>
<dbReference type="FunFam" id="2.10.70.10:FF:000016">
    <property type="entry name" value="Mannan-binding lectin serine protease 1"/>
    <property type="match status" value="1"/>
</dbReference>
<dbReference type="CDD" id="cd00190">
    <property type="entry name" value="Tryp_SPc"/>
    <property type="match status" value="1"/>
</dbReference>
<reference evidence="35" key="1">
    <citation type="journal article" date="2022" name="bioRxiv">
        <title>Sequencing and chromosome-scale assembly of the giantPleurodeles waltlgenome.</title>
        <authorList>
            <person name="Brown T."/>
            <person name="Elewa A."/>
            <person name="Iarovenko S."/>
            <person name="Subramanian E."/>
            <person name="Araus A.J."/>
            <person name="Petzold A."/>
            <person name="Susuki M."/>
            <person name="Suzuki K.-i.T."/>
            <person name="Hayashi T."/>
            <person name="Toyoda A."/>
            <person name="Oliveira C."/>
            <person name="Osipova E."/>
            <person name="Leigh N.D."/>
            <person name="Simon A."/>
            <person name="Yun M.H."/>
        </authorList>
    </citation>
    <scope>NUCLEOTIDE SEQUENCE</scope>
    <source>
        <strain evidence="35">20211129_DDA</strain>
        <tissue evidence="35">Liver</tissue>
    </source>
</reference>
<dbReference type="PRINTS" id="PR00722">
    <property type="entry name" value="CHYMOTRYPSIN"/>
</dbReference>
<dbReference type="GO" id="GO:0045087">
    <property type="term" value="P:innate immune response"/>
    <property type="evidence" value="ECO:0007669"/>
    <property type="project" value="UniProtKB-KW"/>
</dbReference>
<comment type="subunit">
    <text evidence="24">Core component of the complement C1 complex, a calcium-dependent complex composed of 1 molecule of the C1Q subcomplex, 2 molecules of C1R and 2 molecules of C1S. The C1Q subcomplex is composed 18 subunits: 3 chains of C1QA, C1QB, and C1QC trimerize to form 6 collagen-like triple helices connected to six globular ligand-recognition modules. Within the C1 complex, C1R is a dimer of identical chains, each of which is activated by cleavage into two chains, heavy and light, connected by disulfide bonds.</text>
</comment>
<gene>
    <name evidence="35" type="ORF">NDU88_000869</name>
</gene>
<feature type="domain" description="Sushi" evidence="34">
    <location>
        <begin position="521"/>
        <end position="591"/>
    </location>
</feature>
<dbReference type="InterPro" id="IPR000742">
    <property type="entry name" value="EGF"/>
</dbReference>
<evidence type="ECO:0000256" key="12">
    <source>
        <dbReference type="ARBA" id="ARBA00022729"/>
    </source>
</evidence>
<feature type="binding site" evidence="28">
    <location>
        <position position="318"/>
    </location>
    <ligand>
        <name>Ca(2+)</name>
        <dbReference type="ChEBI" id="CHEBI:29108"/>
        <label>2</label>
    </ligand>
</feature>
<feature type="disulfide bond" evidence="26">
    <location>
        <begin position="456"/>
        <end position="505"/>
    </location>
</feature>
<evidence type="ECO:0000256" key="29">
    <source>
        <dbReference type="PROSITE-ProRule" id="PRU00059"/>
    </source>
</evidence>
<feature type="binding site" evidence="28">
    <location>
        <position position="269"/>
    </location>
    <ligand>
        <name>Ca(2+)</name>
        <dbReference type="ChEBI" id="CHEBI:29108"/>
        <label>1</label>
    </ligand>
</feature>
<comment type="subcellular location">
    <subcellularLocation>
        <location evidence="2">Cell surface</location>
    </subcellularLocation>
    <subcellularLocation>
        <location evidence="3">Secreted</location>
    </subcellularLocation>
</comment>
<dbReference type="InterPro" id="IPR000436">
    <property type="entry name" value="Sushi_SCR_CCP_dom"/>
</dbReference>
<evidence type="ECO:0000256" key="23">
    <source>
        <dbReference type="ARBA" id="ARBA00093383"/>
    </source>
</evidence>
<comment type="PTM">
    <text evidence="27">The iron and 2-oxoglutarate dependent 3-hydroxylation of aspartate and asparagine is (R) stereospecific within EGF domains.</text>
</comment>
<accession>A0AAV7P5D8</accession>
<evidence type="ECO:0000256" key="10">
    <source>
        <dbReference type="ARBA" id="ARBA00022670"/>
    </source>
</evidence>
<name>A0AAV7P5D8_PLEWA</name>
<keyword evidence="11 28" id="KW-0479">Metal-binding</keyword>
<feature type="modified residue" description="Phosphoserine; by CK2" evidence="27">
    <location>
        <position position="353"/>
    </location>
</feature>
<dbReference type="PIRSF" id="PIRSF001155">
    <property type="entry name" value="C1r_C1s_MASP"/>
    <property type="match status" value="1"/>
</dbReference>
<dbReference type="InterPro" id="IPR000152">
    <property type="entry name" value="EGF-type_Asp/Asn_hydroxyl_site"/>
</dbReference>
<keyword evidence="9 30" id="KW-0768">Sushi</keyword>
<comment type="catalytic activity">
    <reaction evidence="1">
        <text>Selective cleavage of Lys(or Arg)-|-Ile bond in complement subcomponent C1s to form the active form of C1s (EC 3.4.21.42).</text>
        <dbReference type="EC" id="3.4.21.41"/>
    </reaction>
</comment>
<dbReference type="AlphaFoldDB" id="A0AAV7P5D8"/>
<evidence type="ECO:0000256" key="2">
    <source>
        <dbReference type="ARBA" id="ARBA00004241"/>
    </source>
</evidence>
<evidence type="ECO:0000256" key="26">
    <source>
        <dbReference type="PIRSR" id="PIRSR001155-2"/>
    </source>
</evidence>
<keyword evidence="12" id="KW-0732">Signal</keyword>
<dbReference type="FunFam" id="2.10.25.10:FF:000059">
    <property type="entry name" value="Mannan-binding lectin serine protease 1"/>
    <property type="match status" value="1"/>
</dbReference>
<keyword evidence="22 27" id="KW-0379">Hydroxylation</keyword>
<dbReference type="PROSITE" id="PS50240">
    <property type="entry name" value="TRYPSIN_DOM"/>
    <property type="match status" value="1"/>
</dbReference>
<evidence type="ECO:0000256" key="7">
    <source>
        <dbReference type="ARBA" id="ARBA00022553"/>
    </source>
</evidence>
<keyword evidence="13" id="KW-0677">Repeat</keyword>
<evidence type="ECO:0000259" key="34">
    <source>
        <dbReference type="PROSITE" id="PS50923"/>
    </source>
</evidence>
<keyword evidence="16" id="KW-0720">Serine protease</keyword>
<feature type="binding site" evidence="28">
    <location>
        <position position="437"/>
    </location>
    <ligand>
        <name>Ca(2+)</name>
        <dbReference type="ChEBI" id="CHEBI:29108"/>
        <label>3</label>
    </ligand>
</feature>
<comment type="caution">
    <text evidence="30">Lacks conserved residue(s) required for the propagation of feature annotation.</text>
</comment>
<evidence type="ECO:0000256" key="21">
    <source>
        <dbReference type="ARBA" id="ARBA00023180"/>
    </source>
</evidence>
<dbReference type="SMART" id="SM00179">
    <property type="entry name" value="EGF_CA"/>
    <property type="match status" value="1"/>
</dbReference>
<keyword evidence="6" id="KW-0245">EGF-like domain</keyword>
<dbReference type="Gene3D" id="2.10.25.10">
    <property type="entry name" value="Laminin"/>
    <property type="match status" value="1"/>
</dbReference>
<keyword evidence="21" id="KW-0325">Glycoprotein</keyword>
<dbReference type="SUPFAM" id="SSF57535">
    <property type="entry name" value="Complement control module/SCR domain"/>
    <property type="match status" value="2"/>
</dbReference>
<dbReference type="Gene3D" id="2.60.120.290">
    <property type="entry name" value="Spermadhesin, CUB domain"/>
    <property type="match status" value="2"/>
</dbReference>
<dbReference type="FunFam" id="2.60.120.290:FF:000006">
    <property type="entry name" value="Mannan-binding lectin serine protease 1"/>
    <property type="match status" value="1"/>
</dbReference>
<feature type="active site" description="Charge relay system" evidence="25">
    <location>
        <position position="809"/>
    </location>
</feature>
<dbReference type="InterPro" id="IPR035914">
    <property type="entry name" value="Sperma_CUB_dom_sf"/>
</dbReference>
<evidence type="ECO:0000256" key="11">
    <source>
        <dbReference type="ARBA" id="ARBA00022723"/>
    </source>
</evidence>
<feature type="binding site" evidence="28">
    <location>
        <position position="439"/>
    </location>
    <ligand>
        <name>Ca(2+)</name>
        <dbReference type="ChEBI" id="CHEBI:29108"/>
        <label>3</label>
    </ligand>
</feature>
<feature type="compositionally biased region" description="Basic and acidic residues" evidence="31">
    <location>
        <begin position="1"/>
        <end position="10"/>
    </location>
</feature>
<dbReference type="SMART" id="SM00181">
    <property type="entry name" value="EGF"/>
    <property type="match status" value="1"/>
</dbReference>
<evidence type="ECO:0000256" key="22">
    <source>
        <dbReference type="ARBA" id="ARBA00023278"/>
    </source>
</evidence>
<feature type="binding site" evidence="28">
    <location>
        <position position="314"/>
    </location>
    <ligand>
        <name>Ca(2+)</name>
        <dbReference type="ChEBI" id="CHEBI:29108"/>
        <label>2</label>
    </ligand>
</feature>
<dbReference type="SUPFAM" id="SSF50494">
    <property type="entry name" value="Trypsin-like serine proteases"/>
    <property type="match status" value="1"/>
</dbReference>
<comment type="function">
    <text evidence="23">Serine protease component of the complement C1 complex, a multiprotein complex that initiates the classical pathway of the complement system, a cascade of proteins that leads to phagocytosis and breakdown of pathogens and signaling that strengthens the adaptive immune system. C1R catalyzes the first enzymatic step in the classical complement pathway: it is activated by the C1Q subcomplex of the C1 complex, which associates with IgG or IgM immunoglobulins complexed with antigens to form antigen-antibody complexes on the surface of pathogens. Immunoglobulin-binding promotes the autocatalytic cleavage and activation of C1R. Activated C1R then cleaves and activates C1S, the second protease of the classical complement pathway. It is unclear if C1R activates C1S within single, strained C1 complexes or between neighboring C1 complexes on surfaces.</text>
</comment>
<evidence type="ECO:0000256" key="28">
    <source>
        <dbReference type="PIRSR" id="PIRSR001155-4"/>
    </source>
</evidence>
<dbReference type="InterPro" id="IPR001314">
    <property type="entry name" value="Peptidase_S1A"/>
</dbReference>
<dbReference type="Pfam" id="PF00089">
    <property type="entry name" value="Trypsin"/>
    <property type="match status" value="1"/>
</dbReference>
<dbReference type="FunFam" id="2.60.120.290:FF:000012">
    <property type="entry name" value="mannan-binding lectin serine protease 1 isoform X1"/>
    <property type="match status" value="1"/>
</dbReference>
<dbReference type="EMBL" id="JANPWB010000011">
    <property type="protein sequence ID" value="KAJ1122380.1"/>
    <property type="molecule type" value="Genomic_DNA"/>
</dbReference>
<feature type="disulfide bond" evidence="26">
    <location>
        <begin position="769"/>
        <end position="791"/>
    </location>
</feature>
<evidence type="ECO:0000313" key="35">
    <source>
        <dbReference type="EMBL" id="KAJ1122380.1"/>
    </source>
</evidence>
<evidence type="ECO:0000256" key="31">
    <source>
        <dbReference type="SAM" id="MobiDB-lite"/>
    </source>
</evidence>
<dbReference type="SUPFAM" id="SSF57196">
    <property type="entry name" value="EGF/Laminin"/>
    <property type="match status" value="1"/>
</dbReference>
<feature type="domain" description="CUB" evidence="32">
    <location>
        <begin position="340"/>
        <end position="452"/>
    </location>
</feature>
<evidence type="ECO:0000256" key="18">
    <source>
        <dbReference type="ARBA" id="ARBA00022859"/>
    </source>
</evidence>
<dbReference type="GO" id="GO:0009986">
    <property type="term" value="C:cell surface"/>
    <property type="evidence" value="ECO:0007669"/>
    <property type="project" value="UniProtKB-SubCell"/>
</dbReference>
<feature type="binding site" evidence="28">
    <location>
        <position position="214"/>
    </location>
    <ligand>
        <name>Ca(2+)</name>
        <dbReference type="ChEBI" id="CHEBI:29108"/>
        <label>1</label>
    </ligand>
</feature>
<evidence type="ECO:0000256" key="13">
    <source>
        <dbReference type="ARBA" id="ARBA00022737"/>
    </source>
</evidence>
<dbReference type="Gene3D" id="2.10.70.10">
    <property type="entry name" value="Complement Module, domain 1"/>
    <property type="match status" value="2"/>
</dbReference>
<dbReference type="Proteomes" id="UP001066276">
    <property type="component" value="Chromosome 7"/>
</dbReference>
<feature type="binding site" evidence="28">
    <location>
        <position position="293"/>
    </location>
    <ligand>
        <name>Ca(2+)</name>
        <dbReference type="ChEBI" id="CHEBI:29108"/>
        <label>2</label>
    </ligand>
</feature>
<feature type="modified residue" description="(3R)-3-hydroxyasparagine" evidence="27">
    <location>
        <position position="314"/>
    </location>
</feature>
<evidence type="ECO:0000256" key="9">
    <source>
        <dbReference type="ARBA" id="ARBA00022659"/>
    </source>
</evidence>
<dbReference type="InterPro" id="IPR001881">
    <property type="entry name" value="EGF-like_Ca-bd_dom"/>
</dbReference>
<feature type="binding site" evidence="28">
    <location>
        <position position="290"/>
    </location>
    <ligand>
        <name>Ca(2+)</name>
        <dbReference type="ChEBI" id="CHEBI:29108"/>
        <label>2</label>
    </ligand>
</feature>
<dbReference type="SMART" id="SM00042">
    <property type="entry name" value="CUB"/>
    <property type="match status" value="2"/>
</dbReference>